<keyword evidence="3" id="KW-1185">Reference proteome</keyword>
<proteinExistence type="predicted"/>
<dbReference type="OrthoDB" id="95536at2"/>
<dbReference type="EMBL" id="CP001779">
    <property type="protein sequence ID" value="ACZ00503.1"/>
    <property type="molecule type" value="Genomic_DNA"/>
</dbReference>
<evidence type="ECO:0000313" key="3">
    <source>
        <dbReference type="Proteomes" id="UP000002072"/>
    </source>
</evidence>
<accession>D1AW27</accession>
<dbReference type="Proteomes" id="UP000002072">
    <property type="component" value="Chromosome"/>
</dbReference>
<gene>
    <name evidence="2" type="ordered locus">Smon_0003</name>
</gene>
<evidence type="ECO:0000256" key="1">
    <source>
        <dbReference type="SAM" id="SignalP"/>
    </source>
</evidence>
<name>D1AW27_STRM9</name>
<sequence length="178" mass="19146">MKKILSILLMVGLTSFAAKVTGPRYRVEGAFSTVSLLLPSRDSFVKINIDVSASASFLPEWKAQINRKFDITFGPKIAANLITKITGDGTEIFPNGTIGIETDFNYLVKEDVKVYTSIEAGLGAGSNIVIKNNSTTPEFKPAIIVKLGLGAKIKDKYNIGVYAGYGKGLLGIEAGYTF</sequence>
<protein>
    <recommendedName>
        <fullName evidence="4">Outer membrane protein beta-barrel domain-containing protein</fullName>
    </recommendedName>
</protein>
<keyword evidence="1" id="KW-0732">Signal</keyword>
<organism evidence="2 3">
    <name type="scientific">Streptobacillus moniliformis (strain ATCC 14647 / DSM 12112 / NCTC 10651 / 9901)</name>
    <dbReference type="NCBI Taxonomy" id="519441"/>
    <lineage>
        <taxon>Bacteria</taxon>
        <taxon>Fusobacteriati</taxon>
        <taxon>Fusobacteriota</taxon>
        <taxon>Fusobacteriia</taxon>
        <taxon>Fusobacteriales</taxon>
        <taxon>Leptotrichiaceae</taxon>
        <taxon>Streptobacillus</taxon>
    </lineage>
</organism>
<evidence type="ECO:0000313" key="2">
    <source>
        <dbReference type="EMBL" id="ACZ00503.1"/>
    </source>
</evidence>
<dbReference type="GeneID" id="29673503"/>
<feature type="chain" id="PRO_5003020174" description="Outer membrane protein beta-barrel domain-containing protein" evidence="1">
    <location>
        <begin position="21"/>
        <end position="178"/>
    </location>
</feature>
<dbReference type="AlphaFoldDB" id="D1AW27"/>
<dbReference type="RefSeq" id="WP_012858061.1">
    <property type="nucleotide sequence ID" value="NC_013515.1"/>
</dbReference>
<dbReference type="KEGG" id="smf:Smon_0003"/>
<evidence type="ECO:0008006" key="4">
    <source>
        <dbReference type="Google" id="ProtNLM"/>
    </source>
</evidence>
<dbReference type="HOGENOM" id="CLU_094978_1_0_0"/>
<reference evidence="2 3" key="1">
    <citation type="journal article" date="2009" name="Stand. Genomic Sci.">
        <title>Complete genome sequence of Streptobacillus moniliformis type strain (9901T).</title>
        <authorList>
            <person name="Nolan M."/>
            <person name="Gronow S."/>
            <person name="Lapidus A."/>
            <person name="Ivanova N."/>
            <person name="Copeland A."/>
            <person name="Lucas S."/>
            <person name="Del Rio T.G."/>
            <person name="Chen F."/>
            <person name="Tice H."/>
            <person name="Pitluck S."/>
            <person name="Cheng J.F."/>
            <person name="Sims D."/>
            <person name="Meincke L."/>
            <person name="Bruce D."/>
            <person name="Goodwin L."/>
            <person name="Brettin T."/>
            <person name="Han C."/>
            <person name="Detter J.C."/>
            <person name="Ovchinikova G."/>
            <person name="Pati A."/>
            <person name="Mavromatis K."/>
            <person name="Mikhailova N."/>
            <person name="Chen A."/>
            <person name="Palaniappan K."/>
            <person name="Land M."/>
            <person name="Hauser L."/>
            <person name="Chang Y.J."/>
            <person name="Jeffries C.D."/>
            <person name="Rohde M."/>
            <person name="Sproer C."/>
            <person name="Goker M."/>
            <person name="Bristow J."/>
            <person name="Eisen J.A."/>
            <person name="Markowitz V."/>
            <person name="Hugenholtz P."/>
            <person name="Kyrpides N.C."/>
            <person name="Klenk H.P."/>
            <person name="Chain P."/>
        </authorList>
    </citation>
    <scope>NUCLEOTIDE SEQUENCE [LARGE SCALE GENOMIC DNA]</scope>
    <source>
        <strain evidence="3">ATCC 14647 / DSM 12112 / NCTC 10651 / 9901</strain>
    </source>
</reference>
<feature type="signal peptide" evidence="1">
    <location>
        <begin position="1"/>
        <end position="20"/>
    </location>
</feature>